<evidence type="ECO:0000313" key="6">
    <source>
        <dbReference type="EMBL" id="AYO42329.1"/>
    </source>
</evidence>
<feature type="transmembrane region" description="Helical" evidence="5">
    <location>
        <begin position="29"/>
        <end position="46"/>
    </location>
</feature>
<evidence type="ECO:0000256" key="3">
    <source>
        <dbReference type="ARBA" id="ARBA00022989"/>
    </source>
</evidence>
<dbReference type="EMBL" id="CP033149">
    <property type="protein sequence ID" value="AYO42329.1"/>
    <property type="molecule type" value="Genomic_DNA"/>
</dbReference>
<protein>
    <submittedName>
        <fullName evidence="6">Transmembrane protein 184A</fullName>
    </submittedName>
</protein>
<dbReference type="Proteomes" id="UP000269793">
    <property type="component" value="Chromosome II"/>
</dbReference>
<dbReference type="AlphaFoldDB" id="A0A3G2S4M1"/>
<gene>
    <name evidence="6" type="primary">TMEM184A</name>
    <name evidence="6" type="ORF">DNF11_1379</name>
</gene>
<dbReference type="STRING" id="425264.A0A3G2S4M1"/>
<evidence type="ECO:0000256" key="4">
    <source>
        <dbReference type="ARBA" id="ARBA00023136"/>
    </source>
</evidence>
<sequence length="371" mass="42913">MPLLYAVASTISLFSLQLAEMIDLMRDLYEAFVIYCFFSLLVEYLSGEGAMLVHLRGRPPKPHLFPLNLILYPMDLSDPYTFLSLKRGILQYVQIKPVLAVTTVLLKMYGKYEDGHLHLGNGYTWTAIIYNFSVFVALYYLTMFWICLSKELAPFRVASKFICVKGVIFFSFWQGLFISVLVAMGLVTHIGGVYDDTYLSTALQDILICLEMPIFAIAHIYAFSHLDYMTESPRLVGRMPFLYAVRDSFGTGDIAADMMSTMYGTEYTYRSWEPSDDIRHHSYAFYRRSRAGLRYSEDGRTKYWVGENTHRFDEGTPLVRHAPKREYQATRGYDELSELRFPDATEEEDHLYNISRKLPFGDYKYPCVQTS</sequence>
<dbReference type="SMART" id="SM01417">
    <property type="entry name" value="Solute_trans_a"/>
    <property type="match status" value="1"/>
</dbReference>
<dbReference type="OrthoDB" id="5348404at2759"/>
<reference evidence="6 7" key="1">
    <citation type="submission" date="2018-10" db="EMBL/GenBank/DDBJ databases">
        <title>Complete genome sequence of Malassezia restricta CBS 7877.</title>
        <authorList>
            <person name="Morand S.C."/>
            <person name="Bertignac M."/>
            <person name="Iltis A."/>
            <person name="Kolder I."/>
            <person name="Pirovano W."/>
            <person name="Jourdain R."/>
            <person name="Clavaud C."/>
        </authorList>
    </citation>
    <scope>NUCLEOTIDE SEQUENCE [LARGE SCALE GENOMIC DNA]</scope>
    <source>
        <strain evidence="6 7">CBS 7877</strain>
    </source>
</reference>
<comment type="subcellular location">
    <subcellularLocation>
        <location evidence="1">Membrane</location>
        <topology evidence="1">Multi-pass membrane protein</topology>
    </subcellularLocation>
</comment>
<organism evidence="6 7">
    <name type="scientific">Malassezia restricta (strain ATCC 96810 / NBRC 103918 / CBS 7877)</name>
    <name type="common">Seborrheic dermatitis infection agent</name>
    <dbReference type="NCBI Taxonomy" id="425264"/>
    <lineage>
        <taxon>Eukaryota</taxon>
        <taxon>Fungi</taxon>
        <taxon>Dikarya</taxon>
        <taxon>Basidiomycota</taxon>
        <taxon>Ustilaginomycotina</taxon>
        <taxon>Malasseziomycetes</taxon>
        <taxon>Malasseziales</taxon>
        <taxon>Malasseziaceae</taxon>
        <taxon>Malassezia</taxon>
    </lineage>
</organism>
<dbReference type="VEuPathDB" id="FungiDB:DNF11_1379"/>
<evidence type="ECO:0000256" key="5">
    <source>
        <dbReference type="SAM" id="Phobius"/>
    </source>
</evidence>
<evidence type="ECO:0000256" key="2">
    <source>
        <dbReference type="ARBA" id="ARBA00022692"/>
    </source>
</evidence>
<dbReference type="PANTHER" id="PTHR23423">
    <property type="entry name" value="ORGANIC SOLUTE TRANSPORTER-RELATED"/>
    <property type="match status" value="1"/>
</dbReference>
<feature type="transmembrane region" description="Helical" evidence="5">
    <location>
        <begin position="122"/>
        <end position="146"/>
    </location>
</feature>
<keyword evidence="2 5" id="KW-0812">Transmembrane</keyword>
<keyword evidence="3 5" id="KW-1133">Transmembrane helix</keyword>
<dbReference type="Pfam" id="PF03619">
    <property type="entry name" value="Solute_trans_a"/>
    <property type="match status" value="1"/>
</dbReference>
<name>A0A3G2S4M1_MALR7</name>
<evidence type="ECO:0000256" key="1">
    <source>
        <dbReference type="ARBA" id="ARBA00004141"/>
    </source>
</evidence>
<evidence type="ECO:0000313" key="7">
    <source>
        <dbReference type="Proteomes" id="UP000269793"/>
    </source>
</evidence>
<dbReference type="InterPro" id="IPR005178">
    <property type="entry name" value="Ostalpha/TMEM184C"/>
</dbReference>
<keyword evidence="7" id="KW-1185">Reference proteome</keyword>
<proteinExistence type="predicted"/>
<keyword evidence="4 5" id="KW-0472">Membrane</keyword>
<dbReference type="GO" id="GO:0016020">
    <property type="term" value="C:membrane"/>
    <property type="evidence" value="ECO:0007669"/>
    <property type="project" value="UniProtKB-SubCell"/>
</dbReference>
<accession>A0A3G2S4M1</accession>
<feature type="transmembrane region" description="Helical" evidence="5">
    <location>
        <begin position="167"/>
        <end position="190"/>
    </location>
</feature>
<feature type="transmembrane region" description="Helical" evidence="5">
    <location>
        <begin position="202"/>
        <end position="224"/>
    </location>
</feature>